<accession>A0ABY9T498</accession>
<reference evidence="2 3" key="1">
    <citation type="submission" date="2023-09" db="EMBL/GenBank/DDBJ databases">
        <title>Complete Genome and Methylome dissection of Bacillus brevis NEB573 original source of BbsI restriction endonuclease.</title>
        <authorList>
            <person name="Fomenkov A."/>
            <person name="Roberts R.D."/>
        </authorList>
    </citation>
    <scope>NUCLEOTIDE SEQUENCE [LARGE SCALE GENOMIC DNA]</scope>
    <source>
        <strain evidence="2 3">NEB573</strain>
    </source>
</reference>
<evidence type="ECO:0008006" key="4">
    <source>
        <dbReference type="Google" id="ProtNLM"/>
    </source>
</evidence>
<feature type="transmembrane region" description="Helical" evidence="1">
    <location>
        <begin position="40"/>
        <end position="62"/>
    </location>
</feature>
<dbReference type="RefSeq" id="WP_310766280.1">
    <property type="nucleotide sequence ID" value="NZ_CP134050.1"/>
</dbReference>
<protein>
    <recommendedName>
        <fullName evidence="4">DUF5367 domain-containing protein</fullName>
    </recommendedName>
</protein>
<organism evidence="2 3">
    <name type="scientific">Brevibacillus brevis</name>
    <name type="common">Bacillus brevis</name>
    <dbReference type="NCBI Taxonomy" id="1393"/>
    <lineage>
        <taxon>Bacteria</taxon>
        <taxon>Bacillati</taxon>
        <taxon>Bacillota</taxon>
        <taxon>Bacilli</taxon>
        <taxon>Bacillales</taxon>
        <taxon>Paenibacillaceae</taxon>
        <taxon>Brevibacillus</taxon>
    </lineage>
</organism>
<name>A0ABY9T498_BREBE</name>
<feature type="transmembrane region" description="Helical" evidence="1">
    <location>
        <begin position="106"/>
        <end position="128"/>
    </location>
</feature>
<keyword evidence="1" id="KW-1133">Transmembrane helix</keyword>
<keyword evidence="3" id="KW-1185">Reference proteome</keyword>
<keyword evidence="1" id="KW-0472">Membrane</keyword>
<sequence length="132" mass="14806">MFSQKLGLTLLFSILVWLGATLFFVFFGSMVLVDPFQESFLLPFLLLEAATAVVLYVVFVIFRRLDPSPYAAVKLGTIGSAVGLIIDAFVLWNRDVFFSKLSSEQLLAFTIWMAFAYGLYLVIPLFMAKGNK</sequence>
<gene>
    <name evidence="2" type="ORF">RGB73_27300</name>
</gene>
<feature type="transmembrane region" description="Helical" evidence="1">
    <location>
        <begin position="7"/>
        <end position="28"/>
    </location>
</feature>
<proteinExistence type="predicted"/>
<keyword evidence="1" id="KW-0812">Transmembrane</keyword>
<evidence type="ECO:0000256" key="1">
    <source>
        <dbReference type="SAM" id="Phobius"/>
    </source>
</evidence>
<dbReference type="Proteomes" id="UP001256827">
    <property type="component" value="Chromosome"/>
</dbReference>
<feature type="transmembrane region" description="Helical" evidence="1">
    <location>
        <begin position="74"/>
        <end position="94"/>
    </location>
</feature>
<evidence type="ECO:0000313" key="2">
    <source>
        <dbReference type="EMBL" id="WNC14339.1"/>
    </source>
</evidence>
<dbReference type="EMBL" id="CP134050">
    <property type="protein sequence ID" value="WNC14339.1"/>
    <property type="molecule type" value="Genomic_DNA"/>
</dbReference>
<evidence type="ECO:0000313" key="3">
    <source>
        <dbReference type="Proteomes" id="UP001256827"/>
    </source>
</evidence>